<dbReference type="InterPro" id="IPR031160">
    <property type="entry name" value="F_BAR_dom"/>
</dbReference>
<dbReference type="InterPro" id="IPR054713">
    <property type="entry name" value="GMIP/FCHO2-like_FCH"/>
</dbReference>
<feature type="compositionally biased region" description="Polar residues" evidence="4">
    <location>
        <begin position="368"/>
        <end position="379"/>
    </location>
</feature>
<dbReference type="PANTHER" id="PTHR23065">
    <property type="entry name" value="PROLINE-SERINE-THREONINE PHOSPHATASE INTERACTING PROTEIN 1"/>
    <property type="match status" value="1"/>
</dbReference>
<feature type="compositionally biased region" description="Low complexity" evidence="4">
    <location>
        <begin position="400"/>
        <end position="416"/>
    </location>
</feature>
<dbReference type="AlphaFoldDB" id="A0ABD2L4R3"/>
<evidence type="ECO:0000256" key="2">
    <source>
        <dbReference type="PROSITE-ProRule" id="PRU01077"/>
    </source>
</evidence>
<keyword evidence="1 2" id="KW-0175">Coiled coil</keyword>
<dbReference type="InterPro" id="IPR027267">
    <property type="entry name" value="AH/BAR_dom_sf"/>
</dbReference>
<dbReference type="Pfam" id="PF22699">
    <property type="entry name" value="GMIP-like_FCH"/>
    <property type="match status" value="1"/>
</dbReference>
<protein>
    <recommendedName>
        <fullName evidence="5">F-BAR domain-containing protein</fullName>
    </recommendedName>
</protein>
<dbReference type="Proteomes" id="UP001620626">
    <property type="component" value="Unassembled WGS sequence"/>
</dbReference>
<feature type="domain" description="F-BAR" evidence="5">
    <location>
        <begin position="4"/>
        <end position="254"/>
    </location>
</feature>
<feature type="compositionally biased region" description="Low complexity" evidence="4">
    <location>
        <begin position="782"/>
        <end position="796"/>
    </location>
</feature>
<proteinExistence type="predicted"/>
<comment type="caution">
    <text evidence="6">The sequence shown here is derived from an EMBL/GenBank/DDBJ whole genome shotgun (WGS) entry which is preliminary data.</text>
</comment>
<reference evidence="6 7" key="1">
    <citation type="submission" date="2024-10" db="EMBL/GenBank/DDBJ databases">
        <authorList>
            <person name="Kim D."/>
        </authorList>
    </citation>
    <scope>NUCLEOTIDE SEQUENCE [LARGE SCALE GENOMIC DNA]</scope>
    <source>
        <strain evidence="6">BH-2024</strain>
    </source>
</reference>
<dbReference type="PANTHER" id="PTHR23065:SF15">
    <property type="entry name" value="AT02057P"/>
    <property type="match status" value="1"/>
</dbReference>
<feature type="region of interest" description="Disordered" evidence="4">
    <location>
        <begin position="397"/>
        <end position="416"/>
    </location>
</feature>
<evidence type="ECO:0000256" key="1">
    <source>
        <dbReference type="ARBA" id="ARBA00023054"/>
    </source>
</evidence>
<gene>
    <name evidence="6" type="ORF">niasHT_015692</name>
</gene>
<dbReference type="SUPFAM" id="SSF103657">
    <property type="entry name" value="BAR/IMD domain-like"/>
    <property type="match status" value="1"/>
</dbReference>
<evidence type="ECO:0000259" key="5">
    <source>
        <dbReference type="PROSITE" id="PS51741"/>
    </source>
</evidence>
<sequence length="879" mass="95604">MAVVDYSSNFWGDKHIGYSVLYENMKKGEESVHELLTFLKERVNMEDDLFKSLGKSLHRVNGYISNNSGFVDAWKLAKETLELWTEIQSSTLRNLNDLLKEVARYQEELARMRKRAKDADTLETINLMQTTTTCLQKARDTFNQRSTEVVSLKQSNKEWTAASTKEYLRARNKLNKAHEEYKQYMDKYSQIRDTFEERVSQAARSFQEHDRLHLLQMKSFFTQMAKCLENAHGANAQVSATLRQRVEQNINVEQMMFRFIEEKGTGTEPPQKLQWTNADELPPELDVVSCVQSQSSSSNSSAIVPNFAGHQLQPNANHLFSLNDSWLTVGGGESVAAGGGESANSGGSIDGGFGESASSLGVKRGSINGCSEQNKSAGESDSERHLELPFSANPSSSVLSNFSAQNPSSSSSSSYVPQQISSWLGRQKFSGRLKKHFSTSQSNLAGPMAIEPFAVGESDQQTKNELIGSASNFSKSCNDPSIKTNSSAGLLKRYQKGKGLKRSMGDLTAIGKSSQSELAPISSLDQTEKELQKVLDPLEVFGPPPPLPSTEPPPLNDELVSTFSRFSADHVVTSSTTKGKVQQPILQSVSFVSTTSGGAVDDGRPNRRSASSSSSTTSDEEDICLAAQRSKIRQLQIRPLNDSQQTKLNASVDELRTAIGQISLPKCKGSESDPWGGGPTQSVTTQLPSGFFSNSHQEGPIRAALTGDEHLRRKYHELPLSDFSQSVASLSGATIARARPRSHTPLVPNPFGTPASFSPFVGSEPKEEDDNTPSPAHCLPGPSSHTSSVPSVPSSTNFDSASHSFGTPPPFSGGVGPFARNFSSASPMSSYPSVSSFSGSICKVSVSGTIPIAMAINEHLHVWFKSDAQLRCLSFVLSF</sequence>
<feature type="coiled-coil region" evidence="3">
    <location>
        <begin position="88"/>
        <end position="122"/>
    </location>
</feature>
<evidence type="ECO:0000256" key="4">
    <source>
        <dbReference type="SAM" id="MobiDB-lite"/>
    </source>
</evidence>
<evidence type="ECO:0000313" key="6">
    <source>
        <dbReference type="EMBL" id="KAL3110089.1"/>
    </source>
</evidence>
<feature type="region of interest" description="Disordered" evidence="4">
    <location>
        <begin position="594"/>
        <end position="621"/>
    </location>
</feature>
<feature type="region of interest" description="Disordered" evidence="4">
    <location>
        <begin position="364"/>
        <end position="390"/>
    </location>
</feature>
<keyword evidence="7" id="KW-1185">Reference proteome</keyword>
<dbReference type="EMBL" id="JBICBT010000549">
    <property type="protein sequence ID" value="KAL3110089.1"/>
    <property type="molecule type" value="Genomic_DNA"/>
</dbReference>
<dbReference type="PROSITE" id="PS51741">
    <property type="entry name" value="F_BAR"/>
    <property type="match status" value="1"/>
</dbReference>
<evidence type="ECO:0000313" key="7">
    <source>
        <dbReference type="Proteomes" id="UP001620626"/>
    </source>
</evidence>
<dbReference type="Gene3D" id="1.20.1270.60">
    <property type="entry name" value="Arfaptin homology (AH) domain/BAR domain"/>
    <property type="match status" value="1"/>
</dbReference>
<feature type="region of interest" description="Disordered" evidence="4">
    <location>
        <begin position="739"/>
        <end position="805"/>
    </location>
</feature>
<accession>A0ABD2L4R3</accession>
<name>A0ABD2L4R3_9BILA</name>
<evidence type="ECO:0000256" key="3">
    <source>
        <dbReference type="SAM" id="Coils"/>
    </source>
</evidence>
<feature type="coiled-coil region" evidence="3">
    <location>
        <begin position="167"/>
        <end position="194"/>
    </location>
</feature>
<organism evidence="6 7">
    <name type="scientific">Heterodera trifolii</name>
    <dbReference type="NCBI Taxonomy" id="157864"/>
    <lineage>
        <taxon>Eukaryota</taxon>
        <taxon>Metazoa</taxon>
        <taxon>Ecdysozoa</taxon>
        <taxon>Nematoda</taxon>
        <taxon>Chromadorea</taxon>
        <taxon>Rhabditida</taxon>
        <taxon>Tylenchina</taxon>
        <taxon>Tylenchomorpha</taxon>
        <taxon>Tylenchoidea</taxon>
        <taxon>Heteroderidae</taxon>
        <taxon>Heteroderinae</taxon>
        <taxon>Heterodera</taxon>
    </lineage>
</organism>